<dbReference type="OrthoDB" id="408373at2759"/>
<evidence type="ECO:0000313" key="3">
    <source>
        <dbReference type="EMBL" id="KAH8101495.1"/>
    </source>
</evidence>
<dbReference type="InterPro" id="IPR050266">
    <property type="entry name" value="AB_hydrolase_sf"/>
</dbReference>
<dbReference type="PANTHER" id="PTHR43798:SF31">
    <property type="entry name" value="AB HYDROLASE SUPERFAMILY PROTEIN YCLE"/>
    <property type="match status" value="1"/>
</dbReference>
<dbReference type="AlphaFoldDB" id="A0A8K0UPX6"/>
<dbReference type="Pfam" id="PF12697">
    <property type="entry name" value="Abhydrolase_6"/>
    <property type="match status" value="1"/>
</dbReference>
<evidence type="ECO:0000313" key="4">
    <source>
        <dbReference type="Proteomes" id="UP000813824"/>
    </source>
</evidence>
<sequence length="286" mass="32360">MSTQRVGRLVNSADGTRIWADDAGNRAGIPVIFLHALACTSLVWDKQFCDANLLQDLYMVRYELRGHGQSDHPLSSEAYTSQKYAEDFKAVCESFGIEKPFVCAWLSSAFIIVDIVDVYGPDQIAGVVYSGGPGISHFLHREIIHDHMKDKFPILRSTDGDDLPKAANVFVDSCFANPERDLPYENRLQWLAGFLMQAPTVRVNTVTRPQSHARWETEFTPYKPHLLMHGVEDLHIDVRKVVPLTERVIPGIEVKLLDGVGHALAWEVPEKHNQYLLEFVKRHRDG</sequence>
<dbReference type="EMBL" id="JAEVFJ010000012">
    <property type="protein sequence ID" value="KAH8101495.1"/>
    <property type="molecule type" value="Genomic_DNA"/>
</dbReference>
<protein>
    <submittedName>
        <fullName evidence="3">Alpha/beta-hydrolase</fullName>
    </submittedName>
</protein>
<dbReference type="Gene3D" id="3.40.50.1820">
    <property type="entry name" value="alpha/beta hydrolase"/>
    <property type="match status" value="1"/>
</dbReference>
<name>A0A8K0UPX6_9AGAR</name>
<dbReference type="PANTHER" id="PTHR43798">
    <property type="entry name" value="MONOACYLGLYCEROL LIPASE"/>
    <property type="match status" value="1"/>
</dbReference>
<dbReference type="Proteomes" id="UP000813824">
    <property type="component" value="Unassembled WGS sequence"/>
</dbReference>
<comment type="caution">
    <text evidence="3">The sequence shown here is derived from an EMBL/GenBank/DDBJ whole genome shotgun (WGS) entry which is preliminary data.</text>
</comment>
<dbReference type="SUPFAM" id="SSF53474">
    <property type="entry name" value="alpha/beta-Hydrolases"/>
    <property type="match status" value="1"/>
</dbReference>
<keyword evidence="1" id="KW-0378">Hydrolase</keyword>
<keyword evidence="4" id="KW-1185">Reference proteome</keyword>
<dbReference type="InterPro" id="IPR029058">
    <property type="entry name" value="AB_hydrolase_fold"/>
</dbReference>
<organism evidence="3 4">
    <name type="scientific">Cristinia sonorae</name>
    <dbReference type="NCBI Taxonomy" id="1940300"/>
    <lineage>
        <taxon>Eukaryota</taxon>
        <taxon>Fungi</taxon>
        <taxon>Dikarya</taxon>
        <taxon>Basidiomycota</taxon>
        <taxon>Agaricomycotina</taxon>
        <taxon>Agaricomycetes</taxon>
        <taxon>Agaricomycetidae</taxon>
        <taxon>Agaricales</taxon>
        <taxon>Pleurotineae</taxon>
        <taxon>Stephanosporaceae</taxon>
        <taxon>Cristinia</taxon>
    </lineage>
</organism>
<dbReference type="GO" id="GO:0016787">
    <property type="term" value="F:hydrolase activity"/>
    <property type="evidence" value="ECO:0007669"/>
    <property type="project" value="UniProtKB-KW"/>
</dbReference>
<accession>A0A8K0UPX6</accession>
<reference evidence="3" key="1">
    <citation type="journal article" date="2021" name="New Phytol.">
        <title>Evolutionary innovations through gain and loss of genes in the ectomycorrhizal Boletales.</title>
        <authorList>
            <person name="Wu G."/>
            <person name="Miyauchi S."/>
            <person name="Morin E."/>
            <person name="Kuo A."/>
            <person name="Drula E."/>
            <person name="Varga T."/>
            <person name="Kohler A."/>
            <person name="Feng B."/>
            <person name="Cao Y."/>
            <person name="Lipzen A."/>
            <person name="Daum C."/>
            <person name="Hundley H."/>
            <person name="Pangilinan J."/>
            <person name="Johnson J."/>
            <person name="Barry K."/>
            <person name="LaButti K."/>
            <person name="Ng V."/>
            <person name="Ahrendt S."/>
            <person name="Min B."/>
            <person name="Choi I.G."/>
            <person name="Park H."/>
            <person name="Plett J.M."/>
            <person name="Magnuson J."/>
            <person name="Spatafora J.W."/>
            <person name="Nagy L.G."/>
            <person name="Henrissat B."/>
            <person name="Grigoriev I.V."/>
            <person name="Yang Z.L."/>
            <person name="Xu J."/>
            <person name="Martin F.M."/>
        </authorList>
    </citation>
    <scope>NUCLEOTIDE SEQUENCE</scope>
    <source>
        <strain evidence="3">KKN 215</strain>
    </source>
</reference>
<evidence type="ECO:0000256" key="1">
    <source>
        <dbReference type="ARBA" id="ARBA00022801"/>
    </source>
</evidence>
<evidence type="ECO:0000259" key="2">
    <source>
        <dbReference type="Pfam" id="PF12697"/>
    </source>
</evidence>
<proteinExistence type="predicted"/>
<gene>
    <name evidence="3" type="ORF">BXZ70DRAFT_999844</name>
</gene>
<feature type="domain" description="AB hydrolase-1" evidence="2">
    <location>
        <begin position="31"/>
        <end position="270"/>
    </location>
</feature>
<dbReference type="GO" id="GO:0016020">
    <property type="term" value="C:membrane"/>
    <property type="evidence" value="ECO:0007669"/>
    <property type="project" value="TreeGrafter"/>
</dbReference>
<dbReference type="InterPro" id="IPR000073">
    <property type="entry name" value="AB_hydrolase_1"/>
</dbReference>